<dbReference type="InterPro" id="IPR012677">
    <property type="entry name" value="Nucleotide-bd_a/b_plait_sf"/>
</dbReference>
<dbReference type="GO" id="GO:0071013">
    <property type="term" value="C:catalytic step 2 spliceosome"/>
    <property type="evidence" value="ECO:0007669"/>
    <property type="project" value="TreeGrafter"/>
</dbReference>
<name>A0A3B3BL85_ORYME</name>
<proteinExistence type="predicted"/>
<dbReference type="Pfam" id="PF00076">
    <property type="entry name" value="RRM_1"/>
    <property type="match status" value="3"/>
</dbReference>
<dbReference type="AlphaFoldDB" id="A0A3B3BL85"/>
<evidence type="ECO:0000256" key="4">
    <source>
        <dbReference type="SAM" id="MobiDB-lite"/>
    </source>
</evidence>
<feature type="domain" description="RRM" evidence="5">
    <location>
        <begin position="126"/>
        <end position="203"/>
    </location>
</feature>
<evidence type="ECO:0000313" key="7">
    <source>
        <dbReference type="Proteomes" id="UP000261560"/>
    </source>
</evidence>
<evidence type="ECO:0000256" key="3">
    <source>
        <dbReference type="PROSITE-ProRule" id="PRU00176"/>
    </source>
</evidence>
<sequence length="470" mass="51651">MTEDRKNQNPKSQQPKDPTTQKPSNPKMTDNPNKLFVGGLSANTDDDGLRQHFERFGELIDHVVIKHKVQSRSRCFGFVTYAKPEQAAAAMAARPHTVDGTAVEVKQAIAKEKSKEPESFARAMEKKIFVGGLKNDIFEFQLTEYFSQYGQVEKSEIMVDLETRQNRGFGFVHFTNASAADKAALVKFHTVNGHQVEVKKALTKQEIKGEGGITQKVIGGNQSHYTGRDNPRNNTNGAYGGSHGAGFSHQGNHDSGNGFNDNEGYGGSHTVNVNTTEVKQAYANAMGRKIFVGGLKNDIFEFHLTQYFSQYGQVDKSEIMVDMVTGRNRGFGFVHFTNPSAADKAALVKFHKVNGHRVEVKKALTKQEMQGEDGTTPRVMGGNQNGYGGSHGARYYDQGSSYGGYYSYGNDARFYDNGGYSGTYTCGHCGHENPSGGWNVYNGYGQCYSGYGPNNGYFGSQSTAPYTMGW</sequence>
<evidence type="ECO:0000259" key="5">
    <source>
        <dbReference type="PROSITE" id="PS50102"/>
    </source>
</evidence>
<dbReference type="STRING" id="30732.ENSOMEP00000005872"/>
<dbReference type="PROSITE" id="PS50102">
    <property type="entry name" value="RRM"/>
    <property type="match status" value="3"/>
</dbReference>
<dbReference type="SMART" id="SM00360">
    <property type="entry name" value="RRM"/>
    <property type="match status" value="3"/>
</dbReference>
<feature type="compositionally biased region" description="Polar residues" evidence="4">
    <location>
        <begin position="9"/>
        <end position="32"/>
    </location>
</feature>
<dbReference type="GeneTree" id="ENSGT00940000167175"/>
<dbReference type="Ensembl" id="ENSOMET00000006751.1">
    <property type="protein sequence ID" value="ENSOMEP00000005872.1"/>
    <property type="gene ID" value="ENSOMEG00000006903.1"/>
</dbReference>
<feature type="domain" description="RRM" evidence="5">
    <location>
        <begin position="288"/>
        <end position="365"/>
    </location>
</feature>
<feature type="domain" description="RRM" evidence="5">
    <location>
        <begin position="33"/>
        <end position="112"/>
    </location>
</feature>
<reference evidence="6" key="1">
    <citation type="submission" date="2025-08" db="UniProtKB">
        <authorList>
            <consortium name="Ensembl"/>
        </authorList>
    </citation>
    <scope>IDENTIFICATION</scope>
</reference>
<protein>
    <recommendedName>
        <fullName evidence="5">RRM domain-containing protein</fullName>
    </recommendedName>
</protein>
<dbReference type="InterPro" id="IPR000504">
    <property type="entry name" value="RRM_dom"/>
</dbReference>
<accession>A0A3B3BL85</accession>
<evidence type="ECO:0000256" key="1">
    <source>
        <dbReference type="ARBA" id="ARBA00022737"/>
    </source>
</evidence>
<dbReference type="InterPro" id="IPR035979">
    <property type="entry name" value="RBD_domain_sf"/>
</dbReference>
<dbReference type="Gene3D" id="3.30.70.330">
    <property type="match status" value="3"/>
</dbReference>
<feature type="compositionally biased region" description="Polar residues" evidence="4">
    <location>
        <begin position="249"/>
        <end position="260"/>
    </location>
</feature>
<dbReference type="PANTHER" id="PTHR48026">
    <property type="entry name" value="HOMOLOGOUS TO DROSOPHILA SQD (SQUID) PROTEIN"/>
    <property type="match status" value="1"/>
</dbReference>
<evidence type="ECO:0000313" key="6">
    <source>
        <dbReference type="Ensembl" id="ENSOMEP00000005872.1"/>
    </source>
</evidence>
<dbReference type="OMA" id="GARYYDQ"/>
<dbReference type="Proteomes" id="UP000261560">
    <property type="component" value="Unplaced"/>
</dbReference>
<dbReference type="FunFam" id="3.30.70.330:FF:000040">
    <property type="entry name" value="Heterogeneous nuclear ribonucleoprotein A2/B1"/>
    <property type="match status" value="1"/>
</dbReference>
<organism evidence="6 7">
    <name type="scientific">Oryzias melastigma</name>
    <name type="common">Marine medaka</name>
    <dbReference type="NCBI Taxonomy" id="30732"/>
    <lineage>
        <taxon>Eukaryota</taxon>
        <taxon>Metazoa</taxon>
        <taxon>Chordata</taxon>
        <taxon>Craniata</taxon>
        <taxon>Vertebrata</taxon>
        <taxon>Euteleostomi</taxon>
        <taxon>Actinopterygii</taxon>
        <taxon>Neopterygii</taxon>
        <taxon>Teleostei</taxon>
        <taxon>Neoteleostei</taxon>
        <taxon>Acanthomorphata</taxon>
        <taxon>Ovalentaria</taxon>
        <taxon>Atherinomorphae</taxon>
        <taxon>Beloniformes</taxon>
        <taxon>Adrianichthyidae</taxon>
        <taxon>Oryziinae</taxon>
        <taxon>Oryzias</taxon>
    </lineage>
</organism>
<dbReference type="PANTHER" id="PTHR48026:SF28">
    <property type="entry name" value="HETEROGENEOUS NUCLEAR RIBONUCLEOPROTEIN A0,-LIKE"/>
    <property type="match status" value="1"/>
</dbReference>
<feature type="region of interest" description="Disordered" evidence="4">
    <location>
        <begin position="218"/>
        <end position="267"/>
    </location>
</feature>
<dbReference type="GO" id="GO:0003730">
    <property type="term" value="F:mRNA 3'-UTR binding"/>
    <property type="evidence" value="ECO:0007669"/>
    <property type="project" value="TreeGrafter"/>
</dbReference>
<keyword evidence="1" id="KW-0677">Repeat</keyword>
<keyword evidence="2 3" id="KW-0694">RNA-binding</keyword>
<keyword evidence="7" id="KW-1185">Reference proteome</keyword>
<dbReference type="GO" id="GO:0000398">
    <property type="term" value="P:mRNA splicing, via spliceosome"/>
    <property type="evidence" value="ECO:0007669"/>
    <property type="project" value="TreeGrafter"/>
</dbReference>
<reference evidence="6" key="2">
    <citation type="submission" date="2025-09" db="UniProtKB">
        <authorList>
            <consortium name="Ensembl"/>
        </authorList>
    </citation>
    <scope>IDENTIFICATION</scope>
</reference>
<evidence type="ECO:0000256" key="2">
    <source>
        <dbReference type="ARBA" id="ARBA00022884"/>
    </source>
</evidence>
<feature type="region of interest" description="Disordered" evidence="4">
    <location>
        <begin position="1"/>
        <end position="42"/>
    </location>
</feature>
<dbReference type="PaxDb" id="30732-ENSOMEP00000005872"/>
<dbReference type="SUPFAM" id="SSF54928">
    <property type="entry name" value="RNA-binding domain, RBD"/>
    <property type="match status" value="3"/>
</dbReference>